<evidence type="ECO:0000313" key="2">
    <source>
        <dbReference type="Proteomes" id="UP000198744"/>
    </source>
</evidence>
<dbReference type="SUPFAM" id="SSF53955">
    <property type="entry name" value="Lysozyme-like"/>
    <property type="match status" value="1"/>
</dbReference>
<organism evidence="1 2">
    <name type="scientific">Syntrophus gentianae</name>
    <dbReference type="NCBI Taxonomy" id="43775"/>
    <lineage>
        <taxon>Bacteria</taxon>
        <taxon>Pseudomonadati</taxon>
        <taxon>Thermodesulfobacteriota</taxon>
        <taxon>Syntrophia</taxon>
        <taxon>Syntrophales</taxon>
        <taxon>Syntrophaceae</taxon>
        <taxon>Syntrophus</taxon>
    </lineage>
</organism>
<keyword evidence="2" id="KW-1185">Reference proteome</keyword>
<dbReference type="InterPro" id="IPR023346">
    <property type="entry name" value="Lysozyme-like_dom_sf"/>
</dbReference>
<proteinExistence type="predicted"/>
<reference evidence="1 2" key="1">
    <citation type="submission" date="2016-10" db="EMBL/GenBank/DDBJ databases">
        <authorList>
            <person name="de Groot N.N."/>
        </authorList>
    </citation>
    <scope>NUCLEOTIDE SEQUENCE [LARGE SCALE GENOMIC DNA]</scope>
    <source>
        <strain evidence="1 2">DSM 8423</strain>
    </source>
</reference>
<name>A0A1H7UAQ4_9BACT</name>
<dbReference type="Proteomes" id="UP000198744">
    <property type="component" value="Unassembled WGS sequence"/>
</dbReference>
<evidence type="ECO:0008006" key="3">
    <source>
        <dbReference type="Google" id="ProtNLM"/>
    </source>
</evidence>
<accession>A0A1H7UAQ4</accession>
<gene>
    <name evidence="1" type="ORF">SAMN04489760_10164</name>
</gene>
<evidence type="ECO:0000313" key="1">
    <source>
        <dbReference type="EMBL" id="SEL93826.1"/>
    </source>
</evidence>
<dbReference type="RefSeq" id="WP_217638848.1">
    <property type="nucleotide sequence ID" value="NZ_FOBS01000001.1"/>
</dbReference>
<dbReference type="AlphaFoldDB" id="A0A1H7UAQ4"/>
<dbReference type="EMBL" id="FOBS01000001">
    <property type="protein sequence ID" value="SEL93826.1"/>
    <property type="molecule type" value="Genomic_DNA"/>
</dbReference>
<sequence>MRKPIFDTIRAQRGRGFTAEEVKEIDALLDRLGVEEDVAAVARTVPDPVSTETAEAATAGLDNQQAFFDSLSESGIMGRTLKPDQVRGLEAVLGAAKAAGWQLAFTAYALATSCHETNYTMQPVREAYWLSENWRRTNLRYYPFYGRGYVQLTWKANYEKADRELELNGRLIANLDLALAPDIAAKIMVKGMQEGWFAGDKTGQRHTLARYLPTSGEANKAEFTSARRIINGTDKAGKIADEAIKFQSALQEGGW</sequence>
<dbReference type="STRING" id="43775.SAMN04489760_10164"/>
<dbReference type="Gene3D" id="1.10.530.10">
    <property type="match status" value="1"/>
</dbReference>
<protein>
    <recommendedName>
        <fullName evidence="3">Chitinase class I</fullName>
    </recommendedName>
</protein>